<evidence type="ECO:0000256" key="5">
    <source>
        <dbReference type="ARBA" id="ARBA00023163"/>
    </source>
</evidence>
<evidence type="ECO:0000256" key="1">
    <source>
        <dbReference type="ARBA" id="ARBA00022491"/>
    </source>
</evidence>
<dbReference type="PRINTS" id="PR00032">
    <property type="entry name" value="HTHARAC"/>
</dbReference>
<dbReference type="GO" id="GO:0043565">
    <property type="term" value="F:sequence-specific DNA binding"/>
    <property type="evidence" value="ECO:0007669"/>
    <property type="project" value="InterPro"/>
</dbReference>
<dbReference type="SMART" id="SM00342">
    <property type="entry name" value="HTH_ARAC"/>
    <property type="match status" value="1"/>
</dbReference>
<evidence type="ECO:0000259" key="6">
    <source>
        <dbReference type="PROSITE" id="PS01124"/>
    </source>
</evidence>
<keyword evidence="3" id="KW-0238">DNA-binding</keyword>
<reference evidence="7 8" key="2">
    <citation type="journal article" date="2018" name="Nature">
        <title>Mutant phenotypes for thousands of bacterial genes of unknown function.</title>
        <authorList>
            <person name="Price M.N."/>
            <person name="Wetmore K.M."/>
            <person name="Waters R.J."/>
            <person name="Callaghan M."/>
            <person name="Ray J."/>
            <person name="Liu H."/>
            <person name="Kuehl J.V."/>
            <person name="Melnyk R.A."/>
            <person name="Lamson J.S."/>
            <person name="Suh Y."/>
            <person name="Carlson H.K."/>
            <person name="Esquivel Z."/>
            <person name="Sadeeshkumar H."/>
            <person name="Chakraborty R."/>
            <person name="Zane G.M."/>
            <person name="Rubin B.E."/>
            <person name="Wall J.D."/>
            <person name="Visel A."/>
            <person name="Bristow J."/>
            <person name="Blow M.J."/>
            <person name="Arkin A.P."/>
            <person name="Deutschbauer A.M."/>
        </authorList>
    </citation>
    <scope>NUCLEOTIDE SEQUENCE [LARGE SCALE GENOMIC DNA]</scope>
    <source>
        <strain evidence="7 8">FW300-N2E3</strain>
    </source>
</reference>
<accession>A0A0N9WRG7</accession>
<keyword evidence="5" id="KW-0804">Transcription</keyword>
<reference evidence="8" key="1">
    <citation type="submission" date="2015-09" db="EMBL/GenBank/DDBJ databases">
        <title>Whole genome sequence of Pseudomonas fluorescens FW300-N2E3.</title>
        <authorList>
            <person name="Ray J."/>
            <person name="Melnyk R."/>
            <person name="Deutschbauer A."/>
        </authorList>
    </citation>
    <scope>NUCLEOTIDE SEQUENCE [LARGE SCALE GENOMIC DNA]</scope>
    <source>
        <strain evidence="8">FW300-N2E3</strain>
    </source>
</reference>
<sequence length="264" mass="30095">MTDSMNSKHIDLLDFSELPAPVYFRYADFDAHRFASAHRHQWGTLEYSAHGVLHMEIGGSRFMSPPQYAVWVPPQTEHSFYSNQPINYRAVCLAPPLCRDLPQQACTLAISDILKAILKDFAARDVKIPERPADKRLAEVLVDQLQQAPVHNCYLPYASSAGLLSVLETLQASPGDNRPLAQWAEQIHVSERTLARQFVRELGMSFGEWRQRLRFLASIEALDSQRSIQEIAFDMGYSTSSAFIAMFQRQAGCTPEHYRRYKVF</sequence>
<dbReference type="FunFam" id="1.10.10.60:FF:000132">
    <property type="entry name" value="AraC family transcriptional regulator"/>
    <property type="match status" value="1"/>
</dbReference>
<dbReference type="InterPro" id="IPR018060">
    <property type="entry name" value="HTH_AraC"/>
</dbReference>
<keyword evidence="4" id="KW-0010">Activator</keyword>
<evidence type="ECO:0000256" key="2">
    <source>
        <dbReference type="ARBA" id="ARBA00023015"/>
    </source>
</evidence>
<evidence type="ECO:0000313" key="7">
    <source>
        <dbReference type="EMBL" id="ALI05053.1"/>
    </source>
</evidence>
<dbReference type="Pfam" id="PF12833">
    <property type="entry name" value="HTH_18"/>
    <property type="match status" value="1"/>
</dbReference>
<evidence type="ECO:0000256" key="4">
    <source>
        <dbReference type="ARBA" id="ARBA00023159"/>
    </source>
</evidence>
<dbReference type="Proteomes" id="UP000066487">
    <property type="component" value="Chromosome"/>
</dbReference>
<dbReference type="PROSITE" id="PS01124">
    <property type="entry name" value="HTH_ARAC_FAMILY_2"/>
    <property type="match status" value="1"/>
</dbReference>
<dbReference type="PANTHER" id="PTHR11019">
    <property type="entry name" value="HTH-TYPE TRANSCRIPTIONAL REGULATOR NIMR"/>
    <property type="match status" value="1"/>
</dbReference>
<dbReference type="InterPro" id="IPR014710">
    <property type="entry name" value="RmlC-like_jellyroll"/>
</dbReference>
<gene>
    <name evidence="7" type="ORF">AO353_13450</name>
</gene>
<dbReference type="CDD" id="cd06124">
    <property type="entry name" value="cupin_NimR-like_N"/>
    <property type="match status" value="1"/>
</dbReference>
<dbReference type="InterPro" id="IPR009057">
    <property type="entry name" value="Homeodomain-like_sf"/>
</dbReference>
<dbReference type="AlphaFoldDB" id="A0A0N9WRG7"/>
<organism evidence="7 8">
    <name type="scientific">Pseudomonas fluorescens</name>
    <dbReference type="NCBI Taxonomy" id="294"/>
    <lineage>
        <taxon>Bacteria</taxon>
        <taxon>Pseudomonadati</taxon>
        <taxon>Pseudomonadota</taxon>
        <taxon>Gammaproteobacteria</taxon>
        <taxon>Pseudomonadales</taxon>
        <taxon>Pseudomonadaceae</taxon>
        <taxon>Pseudomonas</taxon>
    </lineage>
</organism>
<dbReference type="Gene3D" id="2.60.120.10">
    <property type="entry name" value="Jelly Rolls"/>
    <property type="match status" value="1"/>
</dbReference>
<dbReference type="Pfam" id="PF02311">
    <property type="entry name" value="AraC_binding"/>
    <property type="match status" value="1"/>
</dbReference>
<feature type="domain" description="HTH araC/xylS-type" evidence="6">
    <location>
        <begin position="164"/>
        <end position="261"/>
    </location>
</feature>
<dbReference type="EMBL" id="CP012830">
    <property type="protein sequence ID" value="ALI05053.1"/>
    <property type="molecule type" value="Genomic_DNA"/>
</dbReference>
<evidence type="ECO:0000313" key="8">
    <source>
        <dbReference type="Proteomes" id="UP000066487"/>
    </source>
</evidence>
<dbReference type="InterPro" id="IPR020449">
    <property type="entry name" value="Tscrpt_reg_AraC-type_HTH"/>
</dbReference>
<name>A0A0N9WRG7_PSEFL</name>
<keyword evidence="1" id="KW-0678">Repressor</keyword>
<evidence type="ECO:0000256" key="3">
    <source>
        <dbReference type="ARBA" id="ARBA00023125"/>
    </source>
</evidence>
<dbReference type="InterPro" id="IPR003313">
    <property type="entry name" value="AraC-bd"/>
</dbReference>
<protein>
    <submittedName>
        <fullName evidence="7">AraC family transcriptional regulator</fullName>
    </submittedName>
</protein>
<dbReference type="PANTHER" id="PTHR11019:SF190">
    <property type="entry name" value="ARAC-FAMILY REGULATORY PROTEIN"/>
    <property type="match status" value="1"/>
</dbReference>
<dbReference type="OrthoDB" id="9804543at2"/>
<dbReference type="Gene3D" id="1.10.10.60">
    <property type="entry name" value="Homeodomain-like"/>
    <property type="match status" value="1"/>
</dbReference>
<dbReference type="InterPro" id="IPR011051">
    <property type="entry name" value="RmlC_Cupin_sf"/>
</dbReference>
<proteinExistence type="predicted"/>
<dbReference type="GO" id="GO:0003700">
    <property type="term" value="F:DNA-binding transcription factor activity"/>
    <property type="evidence" value="ECO:0007669"/>
    <property type="project" value="InterPro"/>
</dbReference>
<dbReference type="SUPFAM" id="SSF51182">
    <property type="entry name" value="RmlC-like cupins"/>
    <property type="match status" value="1"/>
</dbReference>
<dbReference type="SUPFAM" id="SSF46689">
    <property type="entry name" value="Homeodomain-like"/>
    <property type="match status" value="1"/>
</dbReference>
<keyword evidence="2" id="KW-0805">Transcription regulation</keyword>